<dbReference type="Proteomes" id="UP001060085">
    <property type="component" value="Linkage Group LG03"/>
</dbReference>
<reference evidence="2" key="1">
    <citation type="journal article" date="2023" name="Nat. Plants">
        <title>Single-cell RNA sequencing provides a high-resolution roadmap for understanding the multicellular compartmentation of specialized metabolism.</title>
        <authorList>
            <person name="Sun S."/>
            <person name="Shen X."/>
            <person name="Li Y."/>
            <person name="Li Y."/>
            <person name="Wang S."/>
            <person name="Li R."/>
            <person name="Zhang H."/>
            <person name="Shen G."/>
            <person name="Guo B."/>
            <person name="Wei J."/>
            <person name="Xu J."/>
            <person name="St-Pierre B."/>
            <person name="Chen S."/>
            <person name="Sun C."/>
        </authorList>
    </citation>
    <scope>NUCLEOTIDE SEQUENCE [LARGE SCALE GENOMIC DNA]</scope>
</reference>
<keyword evidence="2" id="KW-1185">Reference proteome</keyword>
<protein>
    <submittedName>
        <fullName evidence="1">Uncharacterized protein</fullName>
    </submittedName>
</protein>
<proteinExistence type="predicted"/>
<evidence type="ECO:0000313" key="1">
    <source>
        <dbReference type="EMBL" id="KAI5672815.1"/>
    </source>
</evidence>
<name>A0ACC0BJD2_CATRO</name>
<sequence>MVRPKACRRDDYLGLVTDRTGQVHSRTVTASSRGVKGRHSTSDIPITPAPLGLGIYYYNGLVLLSHHTIHTLRYSMRYMDLLSPHLHHMTRMHMVLLCLPICPAPLNEVSGPGVQLGASFFDQLMSRVPVYSSYSRTDYTATNYGIPSSEPCLGRDSGDIGLEGDKDRSEEHDMVGSLHIRKEDDKLVFVAPASSSGVRPGPGKGKELSNGFRSMMKLIPSYSGHIASSIWRRQSDLGIIYSGGGINAQELAQVAENPDSGLSPEHRAACYITYLLESSFFTDKSGNIIHAKL</sequence>
<accession>A0ACC0BJD2</accession>
<organism evidence="1 2">
    <name type="scientific">Catharanthus roseus</name>
    <name type="common">Madagascar periwinkle</name>
    <name type="synonym">Vinca rosea</name>
    <dbReference type="NCBI Taxonomy" id="4058"/>
    <lineage>
        <taxon>Eukaryota</taxon>
        <taxon>Viridiplantae</taxon>
        <taxon>Streptophyta</taxon>
        <taxon>Embryophyta</taxon>
        <taxon>Tracheophyta</taxon>
        <taxon>Spermatophyta</taxon>
        <taxon>Magnoliopsida</taxon>
        <taxon>eudicotyledons</taxon>
        <taxon>Gunneridae</taxon>
        <taxon>Pentapetalae</taxon>
        <taxon>asterids</taxon>
        <taxon>lamiids</taxon>
        <taxon>Gentianales</taxon>
        <taxon>Apocynaceae</taxon>
        <taxon>Rauvolfioideae</taxon>
        <taxon>Vinceae</taxon>
        <taxon>Catharanthinae</taxon>
        <taxon>Catharanthus</taxon>
    </lineage>
</organism>
<comment type="caution">
    <text evidence="1">The sequence shown here is derived from an EMBL/GenBank/DDBJ whole genome shotgun (WGS) entry which is preliminary data.</text>
</comment>
<gene>
    <name evidence="1" type="ORF">M9H77_13179</name>
</gene>
<evidence type="ECO:0000313" key="2">
    <source>
        <dbReference type="Proteomes" id="UP001060085"/>
    </source>
</evidence>
<dbReference type="EMBL" id="CM044703">
    <property type="protein sequence ID" value="KAI5672815.1"/>
    <property type="molecule type" value="Genomic_DNA"/>
</dbReference>